<dbReference type="EMBL" id="PFFQ01000054">
    <property type="protein sequence ID" value="PIW15010.1"/>
    <property type="molecule type" value="Genomic_DNA"/>
</dbReference>
<dbReference type="AlphaFoldDB" id="A0A2M7FZZ2"/>
<gene>
    <name evidence="4" type="ORF">COW36_18970</name>
</gene>
<protein>
    <recommendedName>
        <fullName evidence="3">SWIM-type domain-containing protein</fullName>
    </recommendedName>
</protein>
<dbReference type="Proteomes" id="UP000231019">
    <property type="component" value="Unassembled WGS sequence"/>
</dbReference>
<evidence type="ECO:0000256" key="1">
    <source>
        <dbReference type="PROSITE-ProRule" id="PRU00325"/>
    </source>
</evidence>
<dbReference type="Pfam" id="PF04434">
    <property type="entry name" value="SWIM"/>
    <property type="match status" value="1"/>
</dbReference>
<dbReference type="PROSITE" id="PS50966">
    <property type="entry name" value="ZF_SWIM"/>
    <property type="match status" value="1"/>
</dbReference>
<name>A0A2M7FZZ2_9BACT</name>
<organism evidence="4 5">
    <name type="scientific">bacterium (Candidatus Blackallbacteria) CG17_big_fil_post_rev_8_21_14_2_50_48_46</name>
    <dbReference type="NCBI Taxonomy" id="2014261"/>
    <lineage>
        <taxon>Bacteria</taxon>
        <taxon>Candidatus Blackallbacteria</taxon>
    </lineage>
</organism>
<dbReference type="GO" id="GO:0008270">
    <property type="term" value="F:zinc ion binding"/>
    <property type="evidence" value="ECO:0007669"/>
    <property type="project" value="UniProtKB-KW"/>
</dbReference>
<dbReference type="InterPro" id="IPR007527">
    <property type="entry name" value="Znf_SWIM"/>
</dbReference>
<accession>A0A2M7FZZ2</accession>
<keyword evidence="1" id="KW-0863">Zinc-finger</keyword>
<feature type="compositionally biased region" description="Basic and acidic residues" evidence="2">
    <location>
        <begin position="112"/>
        <end position="138"/>
    </location>
</feature>
<comment type="caution">
    <text evidence="4">The sequence shown here is derived from an EMBL/GenBank/DDBJ whole genome shotgun (WGS) entry which is preliminary data.</text>
</comment>
<evidence type="ECO:0000313" key="4">
    <source>
        <dbReference type="EMBL" id="PIW15010.1"/>
    </source>
</evidence>
<evidence type="ECO:0000256" key="2">
    <source>
        <dbReference type="SAM" id="MobiDB-lite"/>
    </source>
</evidence>
<feature type="region of interest" description="Disordered" evidence="2">
    <location>
        <begin position="111"/>
        <end position="138"/>
    </location>
</feature>
<proteinExistence type="predicted"/>
<sequence>MTLIDWNEDRVLALAPDAASVSAGKKLTQPMRWPLLGQNEDQLWGECQGSGSKPYRVMVDMGGPAYKCSCPSRKFPCKHSLALILLALQTPSVITEQDVPDWMQDWLNQRSSRNEAQARKKDEPPSEKSLQKREKTALQRRQRAEEGLNFLETWLLDQLRRGLASLRHEPYRYFDQIAARLVDAQMPGLARRVAKLAEFPASSPDWGENLLTEMGLLFLLIRGMRQENLPPALQAELETQIGWMQNQEELQSLPGRHDHWQVGGVSYFQEGAMKARRLWLFGENTGQSGYLLDFAHGTQPFKTAYFPTQTLIGETVPFPGLPPHRLLVKAGAEVKMQSALPKVNFQSLKELQIARQLQFQAQPWKPLGAGWLASARLRPDGEDWLLEDSQGHFLPLAKAFRGGWEALALGGGAFFPCCVEWEGQELRPLMYSTPDESASFPFERTRTS</sequence>
<keyword evidence="1" id="KW-0862">Zinc</keyword>
<keyword evidence="1" id="KW-0479">Metal-binding</keyword>
<reference evidence="4 5" key="1">
    <citation type="submission" date="2017-09" db="EMBL/GenBank/DDBJ databases">
        <title>Depth-based differentiation of microbial function through sediment-hosted aquifers and enrichment of novel symbionts in the deep terrestrial subsurface.</title>
        <authorList>
            <person name="Probst A.J."/>
            <person name="Ladd B."/>
            <person name="Jarett J.K."/>
            <person name="Geller-Mcgrath D.E."/>
            <person name="Sieber C.M."/>
            <person name="Emerson J.B."/>
            <person name="Anantharaman K."/>
            <person name="Thomas B.C."/>
            <person name="Malmstrom R."/>
            <person name="Stieglmeier M."/>
            <person name="Klingl A."/>
            <person name="Woyke T."/>
            <person name="Ryan C.M."/>
            <person name="Banfield J.F."/>
        </authorList>
    </citation>
    <scope>NUCLEOTIDE SEQUENCE [LARGE SCALE GENOMIC DNA]</scope>
    <source>
        <strain evidence="4">CG17_big_fil_post_rev_8_21_14_2_50_48_46</strain>
    </source>
</reference>
<feature type="domain" description="SWIM-type" evidence="3">
    <location>
        <begin position="55"/>
        <end position="88"/>
    </location>
</feature>
<evidence type="ECO:0000259" key="3">
    <source>
        <dbReference type="PROSITE" id="PS50966"/>
    </source>
</evidence>
<evidence type="ECO:0000313" key="5">
    <source>
        <dbReference type="Proteomes" id="UP000231019"/>
    </source>
</evidence>